<evidence type="ECO:0000256" key="1">
    <source>
        <dbReference type="ARBA" id="ARBA00022723"/>
    </source>
</evidence>
<keyword evidence="9" id="KW-1185">Reference proteome</keyword>
<dbReference type="Proteomes" id="UP001610563">
    <property type="component" value="Unassembled WGS sequence"/>
</dbReference>
<reference evidence="8 9" key="1">
    <citation type="submission" date="2024-07" db="EMBL/GenBank/DDBJ databases">
        <title>Section-level genome sequencing and comparative genomics of Aspergillus sections Usti and Cavernicolus.</title>
        <authorList>
            <consortium name="Lawrence Berkeley National Laboratory"/>
            <person name="Nybo J.L."/>
            <person name="Vesth T.C."/>
            <person name="Theobald S."/>
            <person name="Frisvad J.C."/>
            <person name="Larsen T.O."/>
            <person name="Kjaerboelling I."/>
            <person name="Rothschild-Mancinelli K."/>
            <person name="Lyhne E.K."/>
            <person name="Kogle M.E."/>
            <person name="Barry K."/>
            <person name="Clum A."/>
            <person name="Na H."/>
            <person name="Ledsgaard L."/>
            <person name="Lin J."/>
            <person name="Lipzen A."/>
            <person name="Kuo A."/>
            <person name="Riley R."/>
            <person name="Mondo S."/>
            <person name="Labutti K."/>
            <person name="Haridas S."/>
            <person name="Pangalinan J."/>
            <person name="Salamov A.A."/>
            <person name="Simmons B.A."/>
            <person name="Magnuson J.K."/>
            <person name="Chen J."/>
            <person name="Drula E."/>
            <person name="Henrissat B."/>
            <person name="Wiebenga A."/>
            <person name="Lubbers R.J."/>
            <person name="Gomes A.C."/>
            <person name="Makela M.R."/>
            <person name="Stajich J."/>
            <person name="Grigoriev I.V."/>
            <person name="Mortensen U.H."/>
            <person name="De Vries R.P."/>
            <person name="Baker S.E."/>
            <person name="Andersen M.R."/>
        </authorList>
    </citation>
    <scope>NUCLEOTIDE SEQUENCE [LARGE SCALE GENOMIC DNA]</scope>
    <source>
        <strain evidence="8 9">CBS 209.92</strain>
    </source>
</reference>
<dbReference type="Pfam" id="PF04082">
    <property type="entry name" value="Fungal_trans"/>
    <property type="match status" value="1"/>
</dbReference>
<evidence type="ECO:0000256" key="4">
    <source>
        <dbReference type="ARBA" id="ARBA00023163"/>
    </source>
</evidence>
<comment type="caution">
    <text evidence="8">The sequence shown here is derived from an EMBL/GenBank/DDBJ whole genome shotgun (WGS) entry which is preliminary data.</text>
</comment>
<dbReference type="CDD" id="cd12148">
    <property type="entry name" value="fungal_TF_MHR"/>
    <property type="match status" value="1"/>
</dbReference>
<dbReference type="PROSITE" id="PS00463">
    <property type="entry name" value="ZN2_CY6_FUNGAL_1"/>
    <property type="match status" value="1"/>
</dbReference>
<feature type="region of interest" description="Disordered" evidence="6">
    <location>
        <begin position="95"/>
        <end position="116"/>
    </location>
</feature>
<evidence type="ECO:0000313" key="8">
    <source>
        <dbReference type="EMBL" id="KAL2799262.1"/>
    </source>
</evidence>
<evidence type="ECO:0000256" key="3">
    <source>
        <dbReference type="ARBA" id="ARBA00023125"/>
    </source>
</evidence>
<dbReference type="SUPFAM" id="SSF57701">
    <property type="entry name" value="Zn2/Cys6 DNA-binding domain"/>
    <property type="match status" value="1"/>
</dbReference>
<keyword evidence="3" id="KW-0238">DNA-binding</keyword>
<feature type="compositionally biased region" description="Polar residues" evidence="6">
    <location>
        <begin position="96"/>
        <end position="110"/>
    </location>
</feature>
<dbReference type="InterPro" id="IPR050987">
    <property type="entry name" value="AtrR-like"/>
</dbReference>
<protein>
    <recommendedName>
        <fullName evidence="7">Zn(2)-C6 fungal-type domain-containing protein</fullName>
    </recommendedName>
</protein>
<dbReference type="InterPro" id="IPR036864">
    <property type="entry name" value="Zn2-C6_fun-type_DNA-bd_sf"/>
</dbReference>
<evidence type="ECO:0000256" key="2">
    <source>
        <dbReference type="ARBA" id="ARBA00023015"/>
    </source>
</evidence>
<evidence type="ECO:0000256" key="5">
    <source>
        <dbReference type="ARBA" id="ARBA00023242"/>
    </source>
</evidence>
<dbReference type="SMART" id="SM00906">
    <property type="entry name" value="Fungal_trans"/>
    <property type="match status" value="1"/>
</dbReference>
<name>A0ABR4GJX7_9EURO</name>
<accession>A0ABR4GJX7</accession>
<dbReference type="InterPro" id="IPR007219">
    <property type="entry name" value="XnlR_reg_dom"/>
</dbReference>
<feature type="domain" description="Zn(2)-C6 fungal-type" evidence="7">
    <location>
        <begin position="25"/>
        <end position="54"/>
    </location>
</feature>
<dbReference type="InterPro" id="IPR001138">
    <property type="entry name" value="Zn2Cys6_DnaBD"/>
</dbReference>
<dbReference type="Pfam" id="PF00172">
    <property type="entry name" value="Zn_clus"/>
    <property type="match status" value="1"/>
</dbReference>
<organism evidence="8 9">
    <name type="scientific">Aspergillus keveii</name>
    <dbReference type="NCBI Taxonomy" id="714993"/>
    <lineage>
        <taxon>Eukaryota</taxon>
        <taxon>Fungi</taxon>
        <taxon>Dikarya</taxon>
        <taxon>Ascomycota</taxon>
        <taxon>Pezizomycotina</taxon>
        <taxon>Eurotiomycetes</taxon>
        <taxon>Eurotiomycetidae</taxon>
        <taxon>Eurotiales</taxon>
        <taxon>Aspergillaceae</taxon>
        <taxon>Aspergillus</taxon>
        <taxon>Aspergillus subgen. Nidulantes</taxon>
    </lineage>
</organism>
<sequence>MSPVNAAAGETIEARRHRLSSVPRACEGCKIRKVRCDRTIPCANCRAAKIACRQPNQRSSRQVEADRVANLQGLVERLESRLRDVESRLAIVEQPQPASVTGASSPQSSAVKGPSLLEGNPSFAAQSLQATESARSAFKADDTGTKQLLSQLQTTIRASDGLAKSIFFFRVSPSNVTSGTQPLPPTLVTSILRRMSIRRPIFLSSYAVTDLSIVENLCQKVYSTSELASPGEIASMHGVLFFVLKEMIAFKDPLAKKFDLHSYLAHCEQNFVAAIETYEVLAVPSFENILALVMGMIKSQGEAKPYLYWKLVSAAVTHCQSLGYHRETTYRNMPPQKAESIRRLFWTVYAFDRNMSLVLGRASFAQCLDIDAQYPTISTDPALRAWDESFIMGVRLAELQGRIFTGLYFTTTMARDMAQREQLIADLAQTIEDWHAELKQINPEGVNGPEVFSLSRGNWEILFYSTQTLLFHASSTLKGEMQIRAECFAAAEKSLRAHLDVFPRYQEAQLLSDGDYCNWILLSSSFVPFIVTFLHAIATKDPARATLLENVLSTLQTFRHTSRGSDNLYQICATFTQVAKKLVSSQQWLPTMGGMYTQQQQQEQGQQQDHQQETLRVSEISQNPSSLFEPQFFEDALYDGSSATADLGSLNPAYTSDILNDWLSGPPFPWERLDVDFRGC</sequence>
<gene>
    <name evidence="8" type="ORF">BJX66DRAFT_333165</name>
</gene>
<keyword evidence="5" id="KW-0539">Nucleus</keyword>
<dbReference type="PANTHER" id="PTHR46910:SF5">
    <property type="entry name" value="ZN(II)2CYS6 TRANSCRIPTION FACTOR (EUROFUNG)"/>
    <property type="match status" value="1"/>
</dbReference>
<dbReference type="Gene3D" id="4.10.240.10">
    <property type="entry name" value="Zn(2)-C6 fungal-type DNA-binding domain"/>
    <property type="match status" value="1"/>
</dbReference>
<proteinExistence type="predicted"/>
<evidence type="ECO:0000256" key="6">
    <source>
        <dbReference type="SAM" id="MobiDB-lite"/>
    </source>
</evidence>
<evidence type="ECO:0000259" key="7">
    <source>
        <dbReference type="PROSITE" id="PS50048"/>
    </source>
</evidence>
<evidence type="ECO:0000313" key="9">
    <source>
        <dbReference type="Proteomes" id="UP001610563"/>
    </source>
</evidence>
<dbReference type="SMART" id="SM00066">
    <property type="entry name" value="GAL4"/>
    <property type="match status" value="1"/>
</dbReference>
<dbReference type="PROSITE" id="PS50048">
    <property type="entry name" value="ZN2_CY6_FUNGAL_2"/>
    <property type="match status" value="1"/>
</dbReference>
<keyword evidence="4" id="KW-0804">Transcription</keyword>
<keyword evidence="2" id="KW-0805">Transcription regulation</keyword>
<dbReference type="CDD" id="cd00067">
    <property type="entry name" value="GAL4"/>
    <property type="match status" value="1"/>
</dbReference>
<dbReference type="PANTHER" id="PTHR46910">
    <property type="entry name" value="TRANSCRIPTION FACTOR PDR1"/>
    <property type="match status" value="1"/>
</dbReference>
<dbReference type="EMBL" id="JBFTWV010000008">
    <property type="protein sequence ID" value="KAL2799262.1"/>
    <property type="molecule type" value="Genomic_DNA"/>
</dbReference>
<keyword evidence="1" id="KW-0479">Metal-binding</keyword>